<protein>
    <submittedName>
        <fullName evidence="5">LacI family DNA-binding transcriptional regulator</fullName>
    </submittedName>
</protein>
<dbReference type="CDD" id="cd01392">
    <property type="entry name" value="HTH_LacI"/>
    <property type="match status" value="1"/>
</dbReference>
<evidence type="ECO:0000313" key="5">
    <source>
        <dbReference type="EMBL" id="XDQ66413.1"/>
    </source>
</evidence>
<dbReference type="SMART" id="SM00354">
    <property type="entry name" value="HTH_LACI"/>
    <property type="match status" value="1"/>
</dbReference>
<sequence length="310" mass="32582">MGGSGRVTLNDVAAASGVSRATVSFVLNNAPNQTISAATRERVQQAASDLGYVPHGVARALREGASRVVVLNIDWGLEGNYSRSYVRGLDDELAAHDHVLLVRHGHHTPQATQQVLDTIAPRAVLRFGEPYLTGHELDDRGGGWRDGLAAHAALQIRHLAEHGHTRMALALPDSGTPLAEARLRFAGQTAAALGLAPLASFVVPRPRSAGTRAVREFRAAHPGVTAIAGFNDDVALRTLTTLHDLGLSVPGDVAVIGYDDTEYGELVTPALTTVHIDAEAHGRLAARTALGLGTGGLVPVPARIIVRDSV</sequence>
<reference evidence="5" key="1">
    <citation type="submission" date="2024-07" db="EMBL/GenBank/DDBJ databases">
        <authorList>
            <person name="Yu S.T."/>
        </authorList>
    </citation>
    <scope>NUCLEOTIDE SEQUENCE</scope>
    <source>
        <strain evidence="5">R35</strain>
    </source>
</reference>
<dbReference type="PROSITE" id="PS50932">
    <property type="entry name" value="HTH_LACI_2"/>
    <property type="match status" value="1"/>
</dbReference>
<dbReference type="InterPro" id="IPR010982">
    <property type="entry name" value="Lambda_DNA-bd_dom_sf"/>
</dbReference>
<accession>A0AB39SJ80</accession>
<dbReference type="EMBL" id="CP163440">
    <property type="protein sequence ID" value="XDQ66413.1"/>
    <property type="molecule type" value="Genomic_DNA"/>
</dbReference>
<keyword evidence="2 5" id="KW-0238">DNA-binding</keyword>
<dbReference type="RefSeq" id="WP_369263424.1">
    <property type="nucleotide sequence ID" value="NZ_CP163440.1"/>
</dbReference>
<evidence type="ECO:0000256" key="1">
    <source>
        <dbReference type="ARBA" id="ARBA00023015"/>
    </source>
</evidence>
<dbReference type="InterPro" id="IPR000843">
    <property type="entry name" value="HTH_LacI"/>
</dbReference>
<keyword evidence="3" id="KW-0804">Transcription</keyword>
<evidence type="ECO:0000256" key="3">
    <source>
        <dbReference type="ARBA" id="ARBA00023163"/>
    </source>
</evidence>
<dbReference type="GO" id="GO:0003700">
    <property type="term" value="F:DNA-binding transcription factor activity"/>
    <property type="evidence" value="ECO:0007669"/>
    <property type="project" value="TreeGrafter"/>
</dbReference>
<evidence type="ECO:0000256" key="2">
    <source>
        <dbReference type="ARBA" id="ARBA00023125"/>
    </source>
</evidence>
<dbReference type="InterPro" id="IPR028082">
    <property type="entry name" value="Peripla_BP_I"/>
</dbReference>
<dbReference type="SUPFAM" id="SSF47413">
    <property type="entry name" value="lambda repressor-like DNA-binding domains"/>
    <property type="match status" value="1"/>
</dbReference>
<dbReference type="SUPFAM" id="SSF53822">
    <property type="entry name" value="Periplasmic binding protein-like I"/>
    <property type="match status" value="1"/>
</dbReference>
<feature type="domain" description="HTH lacI-type" evidence="4">
    <location>
        <begin position="7"/>
        <end position="63"/>
    </location>
</feature>
<gene>
    <name evidence="5" type="ORF">AB5J50_39200</name>
</gene>
<dbReference type="PANTHER" id="PTHR30146">
    <property type="entry name" value="LACI-RELATED TRANSCRIPTIONAL REPRESSOR"/>
    <property type="match status" value="1"/>
</dbReference>
<proteinExistence type="predicted"/>
<dbReference type="GO" id="GO:0000976">
    <property type="term" value="F:transcription cis-regulatory region binding"/>
    <property type="evidence" value="ECO:0007669"/>
    <property type="project" value="TreeGrafter"/>
</dbReference>
<name>A0AB39SJ80_9ACTN</name>
<dbReference type="Pfam" id="PF13377">
    <property type="entry name" value="Peripla_BP_3"/>
    <property type="match status" value="1"/>
</dbReference>
<organism evidence="5">
    <name type="scientific">Streptomyces sp. R35</name>
    <dbReference type="NCBI Taxonomy" id="3238630"/>
    <lineage>
        <taxon>Bacteria</taxon>
        <taxon>Bacillati</taxon>
        <taxon>Actinomycetota</taxon>
        <taxon>Actinomycetes</taxon>
        <taxon>Kitasatosporales</taxon>
        <taxon>Streptomycetaceae</taxon>
        <taxon>Streptomyces</taxon>
    </lineage>
</organism>
<keyword evidence="1" id="KW-0805">Transcription regulation</keyword>
<evidence type="ECO:0000259" key="4">
    <source>
        <dbReference type="PROSITE" id="PS50932"/>
    </source>
</evidence>
<dbReference type="InterPro" id="IPR046335">
    <property type="entry name" value="LacI/GalR-like_sensor"/>
</dbReference>
<dbReference type="Pfam" id="PF00356">
    <property type="entry name" value="LacI"/>
    <property type="match status" value="1"/>
</dbReference>
<dbReference type="PROSITE" id="PS00356">
    <property type="entry name" value="HTH_LACI_1"/>
    <property type="match status" value="1"/>
</dbReference>
<dbReference type="Gene3D" id="3.40.50.2300">
    <property type="match status" value="1"/>
</dbReference>
<dbReference type="AlphaFoldDB" id="A0AB39SJ80"/>
<dbReference type="Gene3D" id="1.10.260.40">
    <property type="entry name" value="lambda repressor-like DNA-binding domains"/>
    <property type="match status" value="1"/>
</dbReference>
<dbReference type="PANTHER" id="PTHR30146:SF109">
    <property type="entry name" value="HTH-TYPE TRANSCRIPTIONAL REGULATOR GALS"/>
    <property type="match status" value="1"/>
</dbReference>
<dbReference type="CDD" id="cd06267">
    <property type="entry name" value="PBP1_LacI_sugar_binding-like"/>
    <property type="match status" value="1"/>
</dbReference>